<gene>
    <name evidence="5" type="ORF">JKF63_07702</name>
</gene>
<dbReference type="Gene3D" id="3.80.10.10">
    <property type="entry name" value="Ribonuclease Inhibitor"/>
    <property type="match status" value="2"/>
</dbReference>
<dbReference type="OrthoDB" id="266138at2759"/>
<dbReference type="EMBL" id="JAFJZO010000003">
    <property type="protein sequence ID" value="KAG5511877.1"/>
    <property type="molecule type" value="Genomic_DNA"/>
</dbReference>
<feature type="region of interest" description="Disordered" evidence="4">
    <location>
        <begin position="595"/>
        <end position="691"/>
    </location>
</feature>
<comment type="caution">
    <text evidence="5">The sequence shown here is derived from an EMBL/GenBank/DDBJ whole genome shotgun (WGS) entry which is preliminary data.</text>
</comment>
<dbReference type="KEGG" id="phet:94293710"/>
<feature type="region of interest" description="Disordered" evidence="4">
    <location>
        <begin position="731"/>
        <end position="764"/>
    </location>
</feature>
<dbReference type="SUPFAM" id="SSF52075">
    <property type="entry name" value="Outer arm dynein light chain 1"/>
    <property type="match status" value="1"/>
</dbReference>
<dbReference type="RefSeq" id="XP_067759833.1">
    <property type="nucleotide sequence ID" value="XM_067903633.1"/>
</dbReference>
<dbReference type="PROSITE" id="PS51450">
    <property type="entry name" value="LRR"/>
    <property type="match status" value="2"/>
</dbReference>
<keyword evidence="1" id="KW-0433">Leucine-rich repeat</keyword>
<name>A0A836YHX4_9TRYP</name>
<evidence type="ECO:0000313" key="5">
    <source>
        <dbReference type="EMBL" id="KAG5511877.1"/>
    </source>
</evidence>
<feature type="compositionally biased region" description="Low complexity" evidence="4">
    <location>
        <begin position="293"/>
        <end position="317"/>
    </location>
</feature>
<feature type="region of interest" description="Disordered" evidence="4">
    <location>
        <begin position="214"/>
        <end position="267"/>
    </location>
</feature>
<feature type="compositionally biased region" description="Basic and acidic residues" evidence="4">
    <location>
        <begin position="731"/>
        <end position="747"/>
    </location>
</feature>
<dbReference type="InterPro" id="IPR032675">
    <property type="entry name" value="LRR_dom_sf"/>
</dbReference>
<feature type="region of interest" description="Disordered" evidence="4">
    <location>
        <begin position="889"/>
        <end position="910"/>
    </location>
</feature>
<evidence type="ECO:0000256" key="4">
    <source>
        <dbReference type="SAM" id="MobiDB-lite"/>
    </source>
</evidence>
<sequence>MMASSSRASGGSEEVEVSGRGRGIRVIDLPAVFSTPEEREMLCVITAFDLSRNELEELTNLQPLRSLTRLNVSYNRISFVDGLPLRLTQLNLAHNKLEHLDQVGELLHLRELDVSFNRLSSLAGLHPRVPLEVLRADDNRIDSTFGLKEMRSLCVVSLSNNYVESLDELMFVSTTPSLQLLNLVGNPVTRARQYRQTLAELQPHLVSLDGLPLTRPSDHEKAVHSPRVNGSGAPLATVHASPPLATPRRMTTARSPRATSRASSDSLRKSLAAVKTLETRSAAVMSPAKSINASSSHRGGGRSCSSARASIEASSISLDDSPNAHPRDQPPRPARRPTTGPISPPLRQPVEAVPRAHPSGARCATAEPHRHHSAPAELPLAPRESPAGGAQHTRDAHDASDYVGAAVEDSQVGRRSADASLRTPEQGSRQVGYASLHYTPAKGSSADCPRSGGRGRSFLSPALPQRTVALQQDLDSTIAKLHDSLVAKEQLEKECQALRQACKRAEGHLTEARRVISQQLAELSQLRLERDALRQSEGAALERLEKEKRAARTRASHHSEEVATLQAQYERMKTFYETQLADTRRELAAERARLLRRRNSNNGGGGGSGGSGEEQKAIPKARGGVAGRSPKLPLRDEGQCTHATAGSHRGKVGAAVPASPARSLSPMSRSALSSPAETAVHDRSVTTPSTDTVAQQLTSWLYASLTGDEHPAEGEKHVSGTVALGELRRSLLRDAPKSTTTESRDSRPPPQGSSDSAEDGVVTAATAARRILQAFIAQHTAEPTRPAPRAFFDDARAQSPAVRVAPVGAPTEVDADGGALLQMAELEKCEGGETAAVCPLPPQLPSPARCRSPPPADHISLDEDDDHDVDSDADVTVVITPPAFLSAPDKEDRVAAADLPAPPQPPLLPHDERVNAARALLKGMESLFDTPVA</sequence>
<keyword evidence="3" id="KW-0175">Coiled coil</keyword>
<dbReference type="PANTHER" id="PTHR15454">
    <property type="entry name" value="NISCHARIN RELATED"/>
    <property type="match status" value="1"/>
</dbReference>
<feature type="compositionally biased region" description="Low complexity" evidence="4">
    <location>
        <begin position="246"/>
        <end position="264"/>
    </location>
</feature>
<organism evidence="5 6">
    <name type="scientific">Porcisia hertigi</name>
    <dbReference type="NCBI Taxonomy" id="2761500"/>
    <lineage>
        <taxon>Eukaryota</taxon>
        <taxon>Discoba</taxon>
        <taxon>Euglenozoa</taxon>
        <taxon>Kinetoplastea</taxon>
        <taxon>Metakinetoplastina</taxon>
        <taxon>Trypanosomatida</taxon>
        <taxon>Trypanosomatidae</taxon>
        <taxon>Leishmaniinae</taxon>
        <taxon>Porcisia</taxon>
    </lineage>
</organism>
<dbReference type="InterPro" id="IPR003591">
    <property type="entry name" value="Leu-rich_rpt_typical-subtyp"/>
</dbReference>
<evidence type="ECO:0000256" key="2">
    <source>
        <dbReference type="ARBA" id="ARBA00022737"/>
    </source>
</evidence>
<evidence type="ECO:0000256" key="1">
    <source>
        <dbReference type="ARBA" id="ARBA00022614"/>
    </source>
</evidence>
<proteinExistence type="predicted"/>
<dbReference type="GeneID" id="94293710"/>
<keyword evidence="6" id="KW-1185">Reference proteome</keyword>
<dbReference type="AlphaFoldDB" id="A0A836YHX4"/>
<feature type="region of interest" description="Disordered" evidence="4">
    <location>
        <begin position="279"/>
        <end position="429"/>
    </location>
</feature>
<dbReference type="SMART" id="SM00369">
    <property type="entry name" value="LRR_TYP"/>
    <property type="match status" value="3"/>
</dbReference>
<protein>
    <submittedName>
        <fullName evidence="5">Uncharacterized protein</fullName>
    </submittedName>
</protein>
<feature type="coiled-coil region" evidence="3">
    <location>
        <begin position="481"/>
        <end position="561"/>
    </location>
</feature>
<dbReference type="PANTHER" id="PTHR15454:SF56">
    <property type="entry name" value="PROTEIN PHOSPHATASE 1 REGULATORY SUBUNIT 7-RELATED"/>
    <property type="match status" value="1"/>
</dbReference>
<dbReference type="GO" id="GO:0005737">
    <property type="term" value="C:cytoplasm"/>
    <property type="evidence" value="ECO:0007669"/>
    <property type="project" value="TreeGrafter"/>
</dbReference>
<evidence type="ECO:0000313" key="6">
    <source>
        <dbReference type="Proteomes" id="UP000674318"/>
    </source>
</evidence>
<feature type="compositionally biased region" description="Gly residues" evidence="4">
    <location>
        <begin position="602"/>
        <end position="612"/>
    </location>
</feature>
<feature type="compositionally biased region" description="Low complexity" evidence="4">
    <location>
        <begin position="657"/>
        <end position="676"/>
    </location>
</feature>
<dbReference type="InterPro" id="IPR001611">
    <property type="entry name" value="Leu-rich_rpt"/>
</dbReference>
<keyword evidence="2" id="KW-0677">Repeat</keyword>
<reference evidence="5 6" key="1">
    <citation type="submission" date="2021-02" db="EMBL/GenBank/DDBJ databases">
        <title>Porcisia hertigi Genome sequencing and assembly.</title>
        <authorList>
            <person name="Almutairi H."/>
            <person name="Gatherer D."/>
        </authorList>
    </citation>
    <scope>NUCLEOTIDE SEQUENCE [LARGE SCALE GENOMIC DNA]</scope>
    <source>
        <strain evidence="5 6">C119</strain>
    </source>
</reference>
<evidence type="ECO:0000256" key="3">
    <source>
        <dbReference type="SAM" id="Coils"/>
    </source>
</evidence>
<dbReference type="Proteomes" id="UP000674318">
    <property type="component" value="Chromosome 3"/>
</dbReference>
<accession>A0A836YHX4</accession>
<feature type="region of interest" description="Disordered" evidence="4">
    <location>
        <begin position="846"/>
        <end position="869"/>
    </location>
</feature>